<dbReference type="Pfam" id="PF07927">
    <property type="entry name" value="HicA_toxin"/>
    <property type="match status" value="1"/>
</dbReference>
<evidence type="ECO:0000256" key="1">
    <source>
        <dbReference type="ARBA" id="ARBA00006620"/>
    </source>
</evidence>
<reference evidence="8 9" key="1">
    <citation type="journal article" date="2016" name="Nat. Commun.">
        <title>Thousands of microbial genomes shed light on interconnected biogeochemical processes in an aquifer system.</title>
        <authorList>
            <person name="Anantharaman K."/>
            <person name="Brown C.T."/>
            <person name="Hug L.A."/>
            <person name="Sharon I."/>
            <person name="Castelle C.J."/>
            <person name="Probst A.J."/>
            <person name="Thomas B.C."/>
            <person name="Singh A."/>
            <person name="Wilkins M.J."/>
            <person name="Karaoz U."/>
            <person name="Brodie E.L."/>
            <person name="Williams K.H."/>
            <person name="Hubbard S.S."/>
            <person name="Banfield J.F."/>
        </authorList>
    </citation>
    <scope>NUCLEOTIDE SEQUENCE [LARGE SCALE GENOMIC DNA]</scope>
</reference>
<evidence type="ECO:0000256" key="4">
    <source>
        <dbReference type="ARBA" id="ARBA00022759"/>
    </source>
</evidence>
<evidence type="ECO:0000256" key="5">
    <source>
        <dbReference type="ARBA" id="ARBA00022801"/>
    </source>
</evidence>
<dbReference type="Gene3D" id="3.30.920.30">
    <property type="entry name" value="Hypothetical protein"/>
    <property type="match status" value="1"/>
</dbReference>
<evidence type="ECO:0000256" key="6">
    <source>
        <dbReference type="ARBA" id="ARBA00022884"/>
    </source>
</evidence>
<evidence type="ECO:0000256" key="3">
    <source>
        <dbReference type="ARBA" id="ARBA00022722"/>
    </source>
</evidence>
<dbReference type="GO" id="GO:0016787">
    <property type="term" value="F:hydrolase activity"/>
    <property type="evidence" value="ECO:0007669"/>
    <property type="project" value="UniProtKB-KW"/>
</dbReference>
<sequence length="76" mass="8962">MPKIVALHYRKLVRVFEQDGFTVARQEGSHIVLTKQGILRPVVIPTYDEIPVFIIKNCLRTARMSRDRYFELLENM</sequence>
<dbReference type="AlphaFoldDB" id="A0A1F7URZ7"/>
<dbReference type="EMBL" id="MGEJ01000011">
    <property type="protein sequence ID" value="OGL81019.1"/>
    <property type="molecule type" value="Genomic_DNA"/>
</dbReference>
<keyword evidence="5" id="KW-0378">Hydrolase</keyword>
<comment type="similarity">
    <text evidence="1">Belongs to the HicA mRNA interferase family.</text>
</comment>
<keyword evidence="6" id="KW-0694">RNA-binding</keyword>
<dbReference type="InterPro" id="IPR038570">
    <property type="entry name" value="HicA_sf"/>
</dbReference>
<accession>A0A1F7URZ7</accession>
<dbReference type="GO" id="GO:0003729">
    <property type="term" value="F:mRNA binding"/>
    <property type="evidence" value="ECO:0007669"/>
    <property type="project" value="InterPro"/>
</dbReference>
<evidence type="ECO:0000256" key="7">
    <source>
        <dbReference type="ARBA" id="ARBA00023016"/>
    </source>
</evidence>
<evidence type="ECO:0000256" key="2">
    <source>
        <dbReference type="ARBA" id="ARBA00022649"/>
    </source>
</evidence>
<keyword evidence="7" id="KW-0346">Stress response</keyword>
<gene>
    <name evidence="8" type="ORF">A3B21_01240</name>
</gene>
<dbReference type="InterPro" id="IPR012933">
    <property type="entry name" value="HicA_mRNA_interferase"/>
</dbReference>
<proteinExistence type="inferred from homology"/>
<dbReference type="Proteomes" id="UP000176897">
    <property type="component" value="Unassembled WGS sequence"/>
</dbReference>
<name>A0A1F7URZ7_9BACT</name>
<keyword evidence="2" id="KW-1277">Toxin-antitoxin system</keyword>
<keyword evidence="3" id="KW-0540">Nuclease</keyword>
<evidence type="ECO:0008006" key="10">
    <source>
        <dbReference type="Google" id="ProtNLM"/>
    </source>
</evidence>
<evidence type="ECO:0000313" key="9">
    <source>
        <dbReference type="Proteomes" id="UP000176897"/>
    </source>
</evidence>
<organism evidence="8 9">
    <name type="scientific">Candidatus Uhrbacteria bacterium RIFCSPLOWO2_01_FULL_47_24</name>
    <dbReference type="NCBI Taxonomy" id="1802401"/>
    <lineage>
        <taxon>Bacteria</taxon>
        <taxon>Candidatus Uhriibacteriota</taxon>
    </lineage>
</organism>
<evidence type="ECO:0000313" key="8">
    <source>
        <dbReference type="EMBL" id="OGL81019.1"/>
    </source>
</evidence>
<comment type="caution">
    <text evidence="8">The sequence shown here is derived from an EMBL/GenBank/DDBJ whole genome shotgun (WGS) entry which is preliminary data.</text>
</comment>
<protein>
    <recommendedName>
        <fullName evidence="10">Addiction module toxin, HicA family</fullName>
    </recommendedName>
</protein>
<keyword evidence="4" id="KW-0255">Endonuclease</keyword>
<dbReference type="STRING" id="1802401.A3B21_01240"/>
<dbReference type="GO" id="GO:0004519">
    <property type="term" value="F:endonuclease activity"/>
    <property type="evidence" value="ECO:0007669"/>
    <property type="project" value="UniProtKB-KW"/>
</dbReference>
<dbReference type="SUPFAM" id="SSF54786">
    <property type="entry name" value="YcfA/nrd intein domain"/>
    <property type="match status" value="1"/>
</dbReference>